<organism evidence="1 2">
    <name type="scientific">Candidatus Mediterraneibacter faecigallinarum</name>
    <dbReference type="NCBI Taxonomy" id="2838669"/>
    <lineage>
        <taxon>Bacteria</taxon>
        <taxon>Bacillati</taxon>
        <taxon>Bacillota</taxon>
        <taxon>Clostridia</taxon>
        <taxon>Lachnospirales</taxon>
        <taxon>Lachnospiraceae</taxon>
        <taxon>Mediterraneibacter</taxon>
    </lineage>
</organism>
<sequence>MPLETEVILLDKNRRKDGPANSEDLALKSAAAYFGDELIHWLGIRERALRAVPTEMVELETRHMYEDFLYEMENGMYYHFEFESDSISKEDLKRFREYEASTARIYNAPVVTYVICSSGVKRLRDSITEGINTYRVRLIRLKDINADLLLKRLDEQSASALTREDIIPLLFSPLMEGRSSQKERILQCIKVLRNAETTFPQNDIRKMEAILYIFAVKFLDDTELESIKEAVAMTKLGQMIWDDAIEKGREEGEKIGQKRGEKQASDRYSRLILLLSKENKNDLIVKIASDPEYREALYKQYGI</sequence>
<reference evidence="1" key="1">
    <citation type="journal article" date="2021" name="PeerJ">
        <title>Extensive microbial diversity within the chicken gut microbiome revealed by metagenomics and culture.</title>
        <authorList>
            <person name="Gilroy R."/>
            <person name="Ravi A."/>
            <person name="Getino M."/>
            <person name="Pursley I."/>
            <person name="Horton D.L."/>
            <person name="Alikhan N.F."/>
            <person name="Baker D."/>
            <person name="Gharbi K."/>
            <person name="Hall N."/>
            <person name="Watson M."/>
            <person name="Adriaenssens E.M."/>
            <person name="Foster-Nyarko E."/>
            <person name="Jarju S."/>
            <person name="Secka A."/>
            <person name="Antonio M."/>
            <person name="Oren A."/>
            <person name="Chaudhuri R.R."/>
            <person name="La Ragione R."/>
            <person name="Hildebrand F."/>
            <person name="Pallen M.J."/>
        </authorList>
    </citation>
    <scope>NUCLEOTIDE SEQUENCE</scope>
    <source>
        <strain evidence="1">ChiGjej1B1-1692</strain>
    </source>
</reference>
<dbReference type="Proteomes" id="UP000823894">
    <property type="component" value="Unassembled WGS sequence"/>
</dbReference>
<reference evidence="1" key="2">
    <citation type="submission" date="2021-04" db="EMBL/GenBank/DDBJ databases">
        <authorList>
            <person name="Gilroy R."/>
        </authorList>
    </citation>
    <scope>NUCLEOTIDE SEQUENCE</scope>
    <source>
        <strain evidence="1">ChiGjej1B1-1692</strain>
    </source>
</reference>
<evidence type="ECO:0000313" key="1">
    <source>
        <dbReference type="EMBL" id="HJC39714.1"/>
    </source>
</evidence>
<proteinExistence type="predicted"/>
<dbReference type="EMBL" id="DWWK01000195">
    <property type="protein sequence ID" value="HJC39714.1"/>
    <property type="molecule type" value="Genomic_DNA"/>
</dbReference>
<dbReference type="AlphaFoldDB" id="A0A9D2NZ53"/>
<gene>
    <name evidence="1" type="ORF">H9757_11745</name>
</gene>
<comment type="caution">
    <text evidence="1">The sequence shown here is derived from an EMBL/GenBank/DDBJ whole genome shotgun (WGS) entry which is preliminary data.</text>
</comment>
<evidence type="ECO:0008006" key="3">
    <source>
        <dbReference type="Google" id="ProtNLM"/>
    </source>
</evidence>
<evidence type="ECO:0000313" key="2">
    <source>
        <dbReference type="Proteomes" id="UP000823894"/>
    </source>
</evidence>
<accession>A0A9D2NZ53</accession>
<protein>
    <recommendedName>
        <fullName evidence="3">Transposase (putative) YhgA-like domain-containing protein</fullName>
    </recommendedName>
</protein>
<name>A0A9D2NZ53_9FIRM</name>